<dbReference type="PANTHER" id="PTHR11748">
    <property type="entry name" value="D-LACTATE DEHYDROGENASE"/>
    <property type="match status" value="1"/>
</dbReference>
<evidence type="ECO:0000256" key="3">
    <source>
        <dbReference type="ARBA" id="ARBA00022630"/>
    </source>
</evidence>
<protein>
    <recommendedName>
        <fullName evidence="7">D-lactate dehydrogenase (cytochrome)</fullName>
        <ecNumber evidence="7">1.1.2.4</ecNumber>
    </recommendedName>
</protein>
<organism evidence="9 10">
    <name type="scientific">Tumebacillus avium</name>
    <dbReference type="NCBI Taxonomy" id="1903704"/>
    <lineage>
        <taxon>Bacteria</taxon>
        <taxon>Bacillati</taxon>
        <taxon>Bacillota</taxon>
        <taxon>Bacilli</taxon>
        <taxon>Bacillales</taxon>
        <taxon>Alicyclobacillaceae</taxon>
        <taxon>Tumebacillus</taxon>
    </lineage>
</organism>
<dbReference type="InterPro" id="IPR016171">
    <property type="entry name" value="Vanillyl_alc_oxidase_C-sub2"/>
</dbReference>
<dbReference type="Pfam" id="PF02913">
    <property type="entry name" value="FAD-oxidase_C"/>
    <property type="match status" value="1"/>
</dbReference>
<dbReference type="GO" id="GO:0071949">
    <property type="term" value="F:FAD binding"/>
    <property type="evidence" value="ECO:0007669"/>
    <property type="project" value="InterPro"/>
</dbReference>
<keyword evidence="4" id="KW-0274">FAD</keyword>
<keyword evidence="6" id="KW-0560">Oxidoreductase</keyword>
<dbReference type="FunFam" id="3.30.465.10:FF:000016">
    <property type="entry name" value="probable D-lactate dehydrogenase, mitochondrial"/>
    <property type="match status" value="1"/>
</dbReference>
<dbReference type="RefSeq" id="WP_087455611.1">
    <property type="nucleotide sequence ID" value="NZ_CP021434.1"/>
</dbReference>
<dbReference type="Proteomes" id="UP000195437">
    <property type="component" value="Chromosome"/>
</dbReference>
<evidence type="ECO:0000256" key="1">
    <source>
        <dbReference type="ARBA" id="ARBA00001974"/>
    </source>
</evidence>
<dbReference type="SUPFAM" id="SSF55103">
    <property type="entry name" value="FAD-linked oxidases, C-terminal domain"/>
    <property type="match status" value="1"/>
</dbReference>
<dbReference type="InterPro" id="IPR016169">
    <property type="entry name" value="FAD-bd_PCMH_sub2"/>
</dbReference>
<name>A0A1Y0ILJ1_9BACL</name>
<proteinExistence type="inferred from homology"/>
<dbReference type="KEGG" id="tum:CBW65_03485"/>
<dbReference type="Gene3D" id="3.30.70.2740">
    <property type="match status" value="1"/>
</dbReference>
<evidence type="ECO:0000313" key="9">
    <source>
        <dbReference type="EMBL" id="ARU60224.1"/>
    </source>
</evidence>
<dbReference type="FunFam" id="1.10.45.10:FF:000001">
    <property type="entry name" value="D-lactate dehydrogenase mitochondrial"/>
    <property type="match status" value="1"/>
</dbReference>
<evidence type="ECO:0000313" key="10">
    <source>
        <dbReference type="Proteomes" id="UP000195437"/>
    </source>
</evidence>
<evidence type="ECO:0000256" key="7">
    <source>
        <dbReference type="ARBA" id="ARBA00038897"/>
    </source>
</evidence>
<keyword evidence="5" id="KW-0809">Transit peptide</keyword>
<dbReference type="PROSITE" id="PS51387">
    <property type="entry name" value="FAD_PCMH"/>
    <property type="match status" value="1"/>
</dbReference>
<reference evidence="10" key="1">
    <citation type="submission" date="2017-05" db="EMBL/GenBank/DDBJ databases">
        <authorList>
            <person name="Sung H."/>
        </authorList>
    </citation>
    <scope>NUCLEOTIDE SEQUENCE [LARGE SCALE GENOMIC DNA]</scope>
    <source>
        <strain evidence="10">AR23208</strain>
    </source>
</reference>
<dbReference type="GO" id="GO:1903457">
    <property type="term" value="P:lactate catabolic process"/>
    <property type="evidence" value="ECO:0007669"/>
    <property type="project" value="TreeGrafter"/>
</dbReference>
<dbReference type="InterPro" id="IPR004113">
    <property type="entry name" value="FAD-bd_oxidored_4_C"/>
</dbReference>
<dbReference type="Gene3D" id="1.10.45.10">
    <property type="entry name" value="Vanillyl-alcohol Oxidase, Chain A, domain 4"/>
    <property type="match status" value="1"/>
</dbReference>
<dbReference type="EMBL" id="CP021434">
    <property type="protein sequence ID" value="ARU60224.1"/>
    <property type="molecule type" value="Genomic_DNA"/>
</dbReference>
<dbReference type="InterPro" id="IPR016164">
    <property type="entry name" value="FAD-linked_Oxase-like_C"/>
</dbReference>
<dbReference type="GO" id="GO:0008720">
    <property type="term" value="F:D-lactate dehydrogenase (NAD+) activity"/>
    <property type="evidence" value="ECO:0007669"/>
    <property type="project" value="TreeGrafter"/>
</dbReference>
<evidence type="ECO:0000256" key="4">
    <source>
        <dbReference type="ARBA" id="ARBA00022827"/>
    </source>
</evidence>
<dbReference type="InterPro" id="IPR016166">
    <property type="entry name" value="FAD-bd_PCMH"/>
</dbReference>
<keyword evidence="3" id="KW-0285">Flavoprotein</keyword>
<dbReference type="SUPFAM" id="SSF56176">
    <property type="entry name" value="FAD-binding/transporter-associated domain-like"/>
    <property type="match status" value="1"/>
</dbReference>
<gene>
    <name evidence="9" type="ORF">CBW65_03485</name>
</gene>
<comment type="similarity">
    <text evidence="2">Belongs to the FAD-binding oxidoreductase/transferase type 4 family.</text>
</comment>
<evidence type="ECO:0000256" key="2">
    <source>
        <dbReference type="ARBA" id="ARBA00008000"/>
    </source>
</evidence>
<dbReference type="GO" id="GO:0004458">
    <property type="term" value="F:D-lactate dehydrogenase (cytochrome) activity"/>
    <property type="evidence" value="ECO:0007669"/>
    <property type="project" value="UniProtKB-EC"/>
</dbReference>
<evidence type="ECO:0000256" key="5">
    <source>
        <dbReference type="ARBA" id="ARBA00022946"/>
    </source>
</evidence>
<dbReference type="Gene3D" id="3.30.465.10">
    <property type="match status" value="1"/>
</dbReference>
<dbReference type="EC" id="1.1.2.4" evidence="7"/>
<evidence type="ECO:0000259" key="8">
    <source>
        <dbReference type="PROSITE" id="PS51387"/>
    </source>
</evidence>
<dbReference type="Pfam" id="PF01565">
    <property type="entry name" value="FAD_binding_4"/>
    <property type="match status" value="1"/>
</dbReference>
<sequence length="456" mass="48897">MTLAEALRTLLTVPEQVSINETVLEHHSKDVTSYHPGVTPDVVVFPSSTEDVCRVMQYADTHAIPVVPFGIGSSVEGQVVPVRGGISMDFTQMNKVLEVRPEDFLVRVQPGVTRLQLNQHLKEYGLFFPVDPGADATLGGMAATNASGTTAVRYGTMRDNVLGLTVVTADGSVITTGGQAAKSSAGYNLTGLFVGSEGTLGTFTELTLRVYGIPEYTLAARAVFPDVGSASQAAMGMMMCGIALDRVELVDERTVNVVNNFKDTSFTEAPTLFLEFSGNKAAVDNIFLLAQEILTEEGCIELEFDADQAARTRMWTARHDAAFAFSASQPGKKLMTTDVCVPLSALPDAIIEARRAIDDNGLDGAILGHVGDGNYHAVMVVDPENAEDMRRASHVNAEIVRFALERGGTCTGEHGIGLGKAKYLPEEHGAGAVKMMQQIKRVFDPKDILNPGKIFL</sequence>
<comment type="cofactor">
    <cofactor evidence="1">
        <name>FAD</name>
        <dbReference type="ChEBI" id="CHEBI:57692"/>
    </cofactor>
</comment>
<dbReference type="PANTHER" id="PTHR11748:SF111">
    <property type="entry name" value="D-LACTATE DEHYDROGENASE, MITOCHONDRIAL-RELATED"/>
    <property type="match status" value="1"/>
</dbReference>
<dbReference type="AlphaFoldDB" id="A0A1Y0ILJ1"/>
<feature type="domain" description="FAD-binding PCMH-type" evidence="8">
    <location>
        <begin position="36"/>
        <end position="213"/>
    </location>
</feature>
<dbReference type="InterPro" id="IPR036318">
    <property type="entry name" value="FAD-bd_PCMH-like_sf"/>
</dbReference>
<dbReference type="FunFam" id="3.30.70.2740:FF:000001">
    <property type="entry name" value="D-lactate dehydrogenase mitochondrial"/>
    <property type="match status" value="1"/>
</dbReference>
<keyword evidence="10" id="KW-1185">Reference proteome</keyword>
<accession>A0A1Y0ILJ1</accession>
<evidence type="ECO:0000256" key="6">
    <source>
        <dbReference type="ARBA" id="ARBA00023002"/>
    </source>
</evidence>
<dbReference type="InterPro" id="IPR006094">
    <property type="entry name" value="Oxid_FAD_bind_N"/>
</dbReference>
<dbReference type="OrthoDB" id="9767256at2"/>